<organism evidence="1">
    <name type="scientific">marine metagenome</name>
    <dbReference type="NCBI Taxonomy" id="408172"/>
    <lineage>
        <taxon>unclassified sequences</taxon>
        <taxon>metagenomes</taxon>
        <taxon>ecological metagenomes</taxon>
    </lineage>
</organism>
<dbReference type="AlphaFoldDB" id="A0A382E3T1"/>
<accession>A0A382E3T1</accession>
<reference evidence="1" key="1">
    <citation type="submission" date="2018-05" db="EMBL/GenBank/DDBJ databases">
        <authorList>
            <person name="Lanie J.A."/>
            <person name="Ng W.-L."/>
            <person name="Kazmierczak K.M."/>
            <person name="Andrzejewski T.M."/>
            <person name="Davidsen T.M."/>
            <person name="Wayne K.J."/>
            <person name="Tettelin H."/>
            <person name="Glass J.I."/>
            <person name="Rusch D."/>
            <person name="Podicherti R."/>
            <person name="Tsui H.-C.T."/>
            <person name="Winkler M.E."/>
        </authorList>
    </citation>
    <scope>NUCLEOTIDE SEQUENCE</scope>
</reference>
<proteinExistence type="predicted"/>
<gene>
    <name evidence="1" type="ORF">METZ01_LOCUS197979</name>
</gene>
<protein>
    <submittedName>
        <fullName evidence="1">Uncharacterized protein</fullName>
    </submittedName>
</protein>
<name>A0A382E3T1_9ZZZZ</name>
<dbReference type="EMBL" id="UINC01042459">
    <property type="protein sequence ID" value="SVB45125.1"/>
    <property type="molecule type" value="Genomic_DNA"/>
</dbReference>
<sequence>MRDKNKTFTVWWKVDDTLNFKAFPMVKGEPDHRAFNDAIDFAGVVRKTTVLDVRIECRKRNDRDGWDIEQVWPN</sequence>
<evidence type="ECO:0000313" key="1">
    <source>
        <dbReference type="EMBL" id="SVB45125.1"/>
    </source>
</evidence>